<dbReference type="Proteomes" id="UP000215002">
    <property type="component" value="Chromosome"/>
</dbReference>
<dbReference type="OrthoDB" id="974255at2"/>
<dbReference type="InterPro" id="IPR028994">
    <property type="entry name" value="Integrin_alpha_N"/>
</dbReference>
<accession>A0A223NUX6</accession>
<dbReference type="SUPFAM" id="SSF69318">
    <property type="entry name" value="Integrin alpha N-terminal domain"/>
    <property type="match status" value="1"/>
</dbReference>
<dbReference type="InterPro" id="IPR013517">
    <property type="entry name" value="FG-GAP"/>
</dbReference>
<dbReference type="Pfam" id="PF13517">
    <property type="entry name" value="FG-GAP_3"/>
    <property type="match status" value="2"/>
</dbReference>
<reference evidence="3 4" key="1">
    <citation type="submission" date="2017-08" db="EMBL/GenBank/DDBJ databases">
        <title>Complete genome sequence of Mucilaginibacter sp. strain BJC16-A31.</title>
        <authorList>
            <consortium name="Henan University of Science and Technology"/>
            <person name="You X."/>
        </authorList>
    </citation>
    <scope>NUCLEOTIDE SEQUENCE [LARGE SCALE GENOMIC DNA]</scope>
    <source>
        <strain evidence="3 4">BJC16-A31</strain>
    </source>
</reference>
<dbReference type="KEGG" id="muc:MuYL_1664"/>
<evidence type="ECO:0008006" key="5">
    <source>
        <dbReference type="Google" id="ProtNLM"/>
    </source>
</evidence>
<keyword evidence="4" id="KW-1185">Reference proteome</keyword>
<sequence>MNIKKAYIISSFIFLIVTALAGSILLSGCKNKTAERYVLTGDTLTDGKNLVQIHCTKCHALVPANALTKDVWTFHTLPAMGPYLGITPYLDGYFKKDTAGLTLIEWQNIVSYYKKIAPASLSAAKPPVTAANDWAGFALKTPAPTEKAVFTTMATIDPYSHKIYTSDGVTSILQEWDSSLKMLRSVKLPSTAMNASFTKEKTGAVTAKFSCIGELQLVDFPNGRIMNVNLNDAGLNPVKFASELARPVHTVSGDFNKDGLTDWVICGQGYLKGGVYMFLQNNDGTFVQTNISDKAGAVKAIVGDFNKDGWQDLMVLFGRGDEGLTLFLNDQHGGFTKKNLLQFPPVYGSTDFEVTDLDHDGNLDVIYTCGFNFNDSRILKPYHGLYLYKNTGNWNLKQEWFYPINGCTKFVTADFDGDGDLDIATTAFFADLKDNPAEGCIYFEHDKAFSFKPHALPVSKYGRWFNMDVGDYNSDGKPDIILSNYSTGFNFQPGLKPFWLKNLPFVVLENNFKK</sequence>
<name>A0A223NUX6_9SPHI</name>
<evidence type="ECO:0000256" key="1">
    <source>
        <dbReference type="ARBA" id="ARBA00022729"/>
    </source>
</evidence>
<dbReference type="PANTHER" id="PTHR45460:SF2">
    <property type="entry name" value="ALPHA 1,3 GLUCANASE, GH71 FAMILY (EUROFUNG)"/>
    <property type="match status" value="1"/>
</dbReference>
<keyword evidence="2" id="KW-0812">Transmembrane</keyword>
<keyword evidence="2" id="KW-1133">Transmembrane helix</keyword>
<evidence type="ECO:0000313" key="4">
    <source>
        <dbReference type="Proteomes" id="UP000215002"/>
    </source>
</evidence>
<evidence type="ECO:0000313" key="3">
    <source>
        <dbReference type="EMBL" id="ASU33560.1"/>
    </source>
</evidence>
<keyword evidence="1" id="KW-0732">Signal</keyword>
<keyword evidence="2" id="KW-0472">Membrane</keyword>
<protein>
    <recommendedName>
        <fullName evidence="5">Repeat domain-containing protein</fullName>
    </recommendedName>
</protein>
<dbReference type="RefSeq" id="WP_094570000.1">
    <property type="nucleotide sequence ID" value="NZ_CP022743.1"/>
</dbReference>
<organism evidence="3 4">
    <name type="scientific">Mucilaginibacter xinganensis</name>
    <dbReference type="NCBI Taxonomy" id="1234841"/>
    <lineage>
        <taxon>Bacteria</taxon>
        <taxon>Pseudomonadati</taxon>
        <taxon>Bacteroidota</taxon>
        <taxon>Sphingobacteriia</taxon>
        <taxon>Sphingobacteriales</taxon>
        <taxon>Sphingobacteriaceae</taxon>
        <taxon>Mucilaginibacter</taxon>
    </lineage>
</organism>
<feature type="transmembrane region" description="Helical" evidence="2">
    <location>
        <begin position="7"/>
        <end position="26"/>
    </location>
</feature>
<dbReference type="AlphaFoldDB" id="A0A223NUX6"/>
<dbReference type="PROSITE" id="PS51257">
    <property type="entry name" value="PROKAR_LIPOPROTEIN"/>
    <property type="match status" value="1"/>
</dbReference>
<dbReference type="Gene3D" id="2.130.10.130">
    <property type="entry name" value="Integrin alpha, N-terminal"/>
    <property type="match status" value="2"/>
</dbReference>
<gene>
    <name evidence="3" type="ORF">MuYL_1664</name>
</gene>
<proteinExistence type="predicted"/>
<dbReference type="PANTHER" id="PTHR45460">
    <property type="entry name" value="SIMILAR TO CYSTEINE PROTEINASE"/>
    <property type="match status" value="1"/>
</dbReference>
<evidence type="ECO:0000256" key="2">
    <source>
        <dbReference type="SAM" id="Phobius"/>
    </source>
</evidence>
<dbReference type="EMBL" id="CP022743">
    <property type="protein sequence ID" value="ASU33560.1"/>
    <property type="molecule type" value="Genomic_DNA"/>
</dbReference>